<dbReference type="InterPro" id="IPR000160">
    <property type="entry name" value="GGDEF_dom"/>
</dbReference>
<feature type="domain" description="PAC" evidence="2">
    <location>
        <begin position="366"/>
        <end position="419"/>
    </location>
</feature>
<dbReference type="InterPro" id="IPR035919">
    <property type="entry name" value="EAL_sf"/>
</dbReference>
<keyword evidence="6" id="KW-1185">Reference proteome</keyword>
<dbReference type="SUPFAM" id="SSF55785">
    <property type="entry name" value="PYP-like sensor domain (PAS domain)"/>
    <property type="match status" value="3"/>
</dbReference>
<evidence type="ECO:0000259" key="2">
    <source>
        <dbReference type="PROSITE" id="PS50113"/>
    </source>
</evidence>
<dbReference type="Pfam" id="PF00990">
    <property type="entry name" value="GGDEF"/>
    <property type="match status" value="1"/>
</dbReference>
<dbReference type="InterPro" id="IPR043128">
    <property type="entry name" value="Rev_trsase/Diguanyl_cyclase"/>
</dbReference>
<dbReference type="Gene3D" id="3.30.70.270">
    <property type="match status" value="1"/>
</dbReference>
<dbReference type="SMART" id="SM00086">
    <property type="entry name" value="PAC"/>
    <property type="match status" value="3"/>
</dbReference>
<reference evidence="5 6" key="1">
    <citation type="submission" date="2017-04" db="EMBL/GenBank/DDBJ databases">
        <title>Genomic insights into metabolism of Thermodesulfobium acidiphilum.</title>
        <authorList>
            <person name="Toshchakov S.V."/>
            <person name="Frolov E.N."/>
            <person name="Kublanov I.V."/>
            <person name="Samarov N.I."/>
            <person name="Novikov A."/>
            <person name="Lebedinsky A.V."/>
            <person name="Bonch-Osmolovskaya E.A."/>
            <person name="Chernyh N.A."/>
        </authorList>
    </citation>
    <scope>NUCLEOTIDE SEQUENCE [LARGE SCALE GENOMIC DNA]</scope>
    <source>
        <strain evidence="5 6">3127-1</strain>
    </source>
</reference>
<dbReference type="InterPro" id="IPR000014">
    <property type="entry name" value="PAS"/>
</dbReference>
<dbReference type="InterPro" id="IPR052155">
    <property type="entry name" value="Biofilm_reg_signaling"/>
</dbReference>
<evidence type="ECO:0000313" key="6">
    <source>
        <dbReference type="Proteomes" id="UP000244792"/>
    </source>
</evidence>
<evidence type="ECO:0000313" key="5">
    <source>
        <dbReference type="EMBL" id="AWB10526.1"/>
    </source>
</evidence>
<dbReference type="SMART" id="SM00267">
    <property type="entry name" value="GGDEF"/>
    <property type="match status" value="1"/>
</dbReference>
<dbReference type="PROSITE" id="PS50883">
    <property type="entry name" value="EAL"/>
    <property type="match status" value="1"/>
</dbReference>
<gene>
    <name evidence="5" type="ORF">TDSAC_1183</name>
</gene>
<feature type="domain" description="PAS" evidence="1">
    <location>
        <begin position="295"/>
        <end position="341"/>
    </location>
</feature>
<dbReference type="SUPFAM" id="SSF55073">
    <property type="entry name" value="Nucleotide cyclase"/>
    <property type="match status" value="1"/>
</dbReference>
<dbReference type="InterPro" id="IPR029016">
    <property type="entry name" value="GAF-like_dom_sf"/>
</dbReference>
<dbReference type="InterPro" id="IPR003018">
    <property type="entry name" value="GAF"/>
</dbReference>
<evidence type="ECO:0000259" key="4">
    <source>
        <dbReference type="PROSITE" id="PS50887"/>
    </source>
</evidence>
<dbReference type="PROSITE" id="PS50113">
    <property type="entry name" value="PAC"/>
    <property type="match status" value="1"/>
</dbReference>
<feature type="domain" description="EAL" evidence="3">
    <location>
        <begin position="892"/>
        <end position="1138"/>
    </location>
</feature>
<dbReference type="SUPFAM" id="SSF55781">
    <property type="entry name" value="GAF domain-like"/>
    <property type="match status" value="2"/>
</dbReference>
<dbReference type="InterPro" id="IPR029787">
    <property type="entry name" value="Nucleotide_cyclase"/>
</dbReference>
<dbReference type="Pfam" id="PF00563">
    <property type="entry name" value="EAL"/>
    <property type="match status" value="1"/>
</dbReference>
<dbReference type="InterPro" id="IPR035965">
    <property type="entry name" value="PAS-like_dom_sf"/>
</dbReference>
<dbReference type="SMART" id="SM00052">
    <property type="entry name" value="EAL"/>
    <property type="match status" value="1"/>
</dbReference>
<dbReference type="OrthoDB" id="9762141at2"/>
<dbReference type="PROSITE" id="PS50887">
    <property type="entry name" value="GGDEF"/>
    <property type="match status" value="1"/>
</dbReference>
<dbReference type="Gene3D" id="3.30.450.20">
    <property type="entry name" value="PAS domain"/>
    <property type="match status" value="3"/>
</dbReference>
<dbReference type="Proteomes" id="UP000244792">
    <property type="component" value="Chromosome"/>
</dbReference>
<dbReference type="NCBIfam" id="TIGR00229">
    <property type="entry name" value="sensory_box"/>
    <property type="match status" value="2"/>
</dbReference>
<dbReference type="EMBL" id="CP020921">
    <property type="protein sequence ID" value="AWB10526.1"/>
    <property type="molecule type" value="Genomic_DNA"/>
</dbReference>
<dbReference type="CDD" id="cd01949">
    <property type="entry name" value="GGDEF"/>
    <property type="match status" value="1"/>
</dbReference>
<dbReference type="Pfam" id="PF13426">
    <property type="entry name" value="PAS_9"/>
    <property type="match status" value="3"/>
</dbReference>
<dbReference type="InterPro" id="IPR001633">
    <property type="entry name" value="EAL_dom"/>
</dbReference>
<feature type="domain" description="GGDEF" evidence="4">
    <location>
        <begin position="750"/>
        <end position="883"/>
    </location>
</feature>
<dbReference type="KEGG" id="taci:TDSAC_1183"/>
<evidence type="ECO:0000259" key="3">
    <source>
        <dbReference type="PROSITE" id="PS50883"/>
    </source>
</evidence>
<organism evidence="5 6">
    <name type="scientific">Thermodesulfobium acidiphilum</name>
    <dbReference type="NCBI Taxonomy" id="1794699"/>
    <lineage>
        <taxon>Bacteria</taxon>
        <taxon>Pseudomonadati</taxon>
        <taxon>Thermodesulfobiota</taxon>
        <taxon>Thermodesulfobiia</taxon>
        <taxon>Thermodesulfobiales</taxon>
        <taxon>Thermodesulfobiaceae</taxon>
        <taxon>Thermodesulfobium</taxon>
    </lineage>
</organism>
<dbReference type="InterPro" id="IPR001610">
    <property type="entry name" value="PAC"/>
</dbReference>
<name>A0A2R4W1E0_THEAF</name>
<dbReference type="PROSITE" id="PS50112">
    <property type="entry name" value="PAS"/>
    <property type="match status" value="2"/>
</dbReference>
<dbReference type="SUPFAM" id="SSF141868">
    <property type="entry name" value="EAL domain-like"/>
    <property type="match status" value="1"/>
</dbReference>
<protein>
    <submittedName>
        <fullName evidence="5">PAS domain S-box-containing protein/diguanylate cyclase (GGDEF) domain-containing protein</fullName>
    </submittedName>
</protein>
<dbReference type="CDD" id="cd00130">
    <property type="entry name" value="PAS"/>
    <property type="match status" value="3"/>
</dbReference>
<dbReference type="Gene3D" id="3.30.450.40">
    <property type="match status" value="1"/>
</dbReference>
<dbReference type="SMART" id="SM00091">
    <property type="entry name" value="PAS"/>
    <property type="match status" value="3"/>
</dbReference>
<dbReference type="Pfam" id="PF13185">
    <property type="entry name" value="GAF_2"/>
    <property type="match status" value="1"/>
</dbReference>
<dbReference type="NCBIfam" id="TIGR00254">
    <property type="entry name" value="GGDEF"/>
    <property type="match status" value="1"/>
</dbReference>
<dbReference type="Gene3D" id="3.20.20.450">
    <property type="entry name" value="EAL domain"/>
    <property type="match status" value="1"/>
</dbReference>
<accession>A0A2R4W1E0</accession>
<evidence type="ECO:0000259" key="1">
    <source>
        <dbReference type="PROSITE" id="PS50112"/>
    </source>
</evidence>
<dbReference type="CDD" id="cd01948">
    <property type="entry name" value="EAL"/>
    <property type="match status" value="1"/>
</dbReference>
<sequence length="1138" mass="131129">MNLDFFDAILRFSIFGVYIDQGIEGRIVFANKRFAKILEYESPDDIIGKSILDFVTDTVKEEIKANLKKRAVGQNFVVEYKNYSLLSKSNTFIPVSAFAYTIEYENKPSGLVLVLDRTKERSYEKLFFTLSQINQLIVRVNDEEELLKKSCDIIVDEAGFLYSTIGYIDENLLFKQIYTKAKTKELEETVRNLTIGVDEQTPYGKGSVSKAYHTKKVSLIPNAAKQIDTSYWHDFYNAYNIHSTCSIPILKGDKVKYILLINDTLYSFDEDHLHLLEELQLDLSFALEKIESQKNMLVLNQAISISHEWVVITDKDGTILDANKAVSDISGYSKEELIGQNPRIFKSGHHDKTFYEKLWKKILAGESCTCRFVNKAKDGSIFYLNSTIIPVMQNGEVYRFVDLSMDVTKLVEYEDQLELKSRIYNTLYEISNLSLKIKTKEEFLSSLPMLLVENLGMEVSYVVLKSNKNFEVVYFSAKDDRFQGYLDKAKMVGRLFTNNKFLQSDEPLIKSLNSKGIYLLEDICSQDICPFREFVCSYGFNSCIALSISFKEDIIGSLVLIFTESLFNNEIFNLFKVIQQQIEFILNKLEDEKFSKITLSALDAGFEFVAVTDSNFNIVYVNDRALRISGYSKDEIIGKHHSIFSPRTHTKEFLKNFYKILKSGNTYSGLMKYRMKNGLLKDFYVNIMPFFEGLNITHYIAVGKEIEKDDELLRELDRLVNYDGTTGLINLNSFKMELEKLLERAKSENQIFSVAIINPLNFKRINEAYGFEVGDYMLKKIAQRLKDNLKAYDVIAKLESDRFGILVKDLKAEEDILIVVSKILSGIIEPYEMLNKNISVSFNIGLSLFPRDANTSEDLLNKAMIALADAKEKGENQIGFFRQDLEIEATKALRLKLDLDLAVANKEFIAFYQPYVNKDRKIVGAEALMRWNKDGKIIPPIDFIEYLEKTPLIIDAEHQLIENVLDDLQSFKKTIPISINLSSKSLMQRSLREDLFSKLKFHHLQMDLLKIEIVERAFINSFDYISDLIRELKKYGIYFSLDDFGTGFSSLSYLSMLDIETLKIDISFIRDIENYKTRNIINSIIFLAHSLNIKTIAEGVETVEQFDILKSMNCDYFQGYLFYRPMPRDELGEILGNI</sequence>
<dbReference type="AlphaFoldDB" id="A0A2R4W1E0"/>
<feature type="domain" description="PAS" evidence="1">
    <location>
        <begin position="601"/>
        <end position="646"/>
    </location>
</feature>
<dbReference type="RefSeq" id="WP_108309321.1">
    <property type="nucleotide sequence ID" value="NZ_CP020921.1"/>
</dbReference>
<dbReference type="InterPro" id="IPR000700">
    <property type="entry name" value="PAS-assoc_C"/>
</dbReference>
<dbReference type="PANTHER" id="PTHR44757:SF2">
    <property type="entry name" value="BIOFILM ARCHITECTURE MAINTENANCE PROTEIN MBAA"/>
    <property type="match status" value="1"/>
</dbReference>
<dbReference type="PANTHER" id="PTHR44757">
    <property type="entry name" value="DIGUANYLATE CYCLASE DGCP"/>
    <property type="match status" value="1"/>
</dbReference>
<proteinExistence type="predicted"/>